<comment type="caution">
    <text evidence="1">The sequence shown here is derived from an EMBL/GenBank/DDBJ whole genome shotgun (WGS) entry which is preliminary data.</text>
</comment>
<dbReference type="AlphaFoldDB" id="A0AAD5R3Q4"/>
<gene>
    <name evidence="1" type="primary">BTBD8_3</name>
    <name evidence="1" type="ORF">KIN20_030423</name>
</gene>
<name>A0AAD5R3Q4_PARTN</name>
<reference evidence="1" key="1">
    <citation type="submission" date="2021-06" db="EMBL/GenBank/DDBJ databases">
        <title>Parelaphostrongylus tenuis whole genome reference sequence.</title>
        <authorList>
            <person name="Garwood T.J."/>
            <person name="Larsen P.A."/>
            <person name="Fountain-Jones N.M."/>
            <person name="Garbe J.R."/>
            <person name="Macchietto M.G."/>
            <person name="Kania S.A."/>
            <person name="Gerhold R.W."/>
            <person name="Richards J.E."/>
            <person name="Wolf T.M."/>
        </authorList>
    </citation>
    <scope>NUCLEOTIDE SEQUENCE</scope>
    <source>
        <strain evidence="1">MNPRO001-30</strain>
        <tissue evidence="1">Meninges</tissue>
    </source>
</reference>
<proteinExistence type="predicted"/>
<accession>A0AAD5R3Q4</accession>
<dbReference type="Proteomes" id="UP001196413">
    <property type="component" value="Unassembled WGS sequence"/>
</dbReference>
<protein>
    <submittedName>
        <fullName evidence="1">BTB (POZ) domain-containing protein 8</fullName>
    </submittedName>
</protein>
<evidence type="ECO:0000313" key="1">
    <source>
        <dbReference type="EMBL" id="KAJ1369043.1"/>
    </source>
</evidence>
<evidence type="ECO:0000313" key="2">
    <source>
        <dbReference type="Proteomes" id="UP001196413"/>
    </source>
</evidence>
<organism evidence="1 2">
    <name type="scientific">Parelaphostrongylus tenuis</name>
    <name type="common">Meningeal worm</name>
    <dbReference type="NCBI Taxonomy" id="148309"/>
    <lineage>
        <taxon>Eukaryota</taxon>
        <taxon>Metazoa</taxon>
        <taxon>Ecdysozoa</taxon>
        <taxon>Nematoda</taxon>
        <taxon>Chromadorea</taxon>
        <taxon>Rhabditida</taxon>
        <taxon>Rhabditina</taxon>
        <taxon>Rhabditomorpha</taxon>
        <taxon>Strongyloidea</taxon>
        <taxon>Metastrongylidae</taxon>
        <taxon>Parelaphostrongylus</taxon>
    </lineage>
</organism>
<keyword evidence="2" id="KW-1185">Reference proteome</keyword>
<sequence length="117" mass="12901">MKTQRTDGVLRESSNPCILGPKQIFPMFIGLVDGEMDPPAVADLPRGGRVIMTKRLSMTSLTSLNSIDITPTSEVQMIPSDRVPCSRLASDLMQMYLNNQDTDVVIRTESGDLHAHK</sequence>
<dbReference type="EMBL" id="JAHQIW010006392">
    <property type="protein sequence ID" value="KAJ1369043.1"/>
    <property type="molecule type" value="Genomic_DNA"/>
</dbReference>